<evidence type="ECO:0000313" key="2">
    <source>
        <dbReference type="Ensembl" id="ENSCCNP00000008839.1"/>
    </source>
</evidence>
<organism evidence="2">
    <name type="scientific">Castor canadensis</name>
    <name type="common">American beaver</name>
    <dbReference type="NCBI Taxonomy" id="51338"/>
    <lineage>
        <taxon>Eukaryota</taxon>
        <taxon>Metazoa</taxon>
        <taxon>Chordata</taxon>
        <taxon>Craniata</taxon>
        <taxon>Vertebrata</taxon>
        <taxon>Euteleostomi</taxon>
        <taxon>Mammalia</taxon>
        <taxon>Eutheria</taxon>
        <taxon>Euarchontoglires</taxon>
        <taxon>Glires</taxon>
        <taxon>Rodentia</taxon>
        <taxon>Castorimorpha</taxon>
        <taxon>Castoridae</taxon>
        <taxon>Castor</taxon>
    </lineage>
</organism>
<gene>
    <name evidence="2" type="primary">CUNH13orf46</name>
</gene>
<feature type="region of interest" description="Disordered" evidence="1">
    <location>
        <begin position="1"/>
        <end position="148"/>
    </location>
</feature>
<dbReference type="PANTHER" id="PTHR39223:SF1">
    <property type="entry name" value="RIKEN CDNA 1700029H14 GENE"/>
    <property type="match status" value="1"/>
</dbReference>
<dbReference type="AlphaFoldDB" id="A0A8C0ZPL8"/>
<feature type="compositionally biased region" description="Basic and acidic residues" evidence="1">
    <location>
        <begin position="104"/>
        <end position="123"/>
    </location>
</feature>
<feature type="compositionally biased region" description="Basic and acidic residues" evidence="1">
    <location>
        <begin position="60"/>
        <end position="75"/>
    </location>
</feature>
<feature type="region of interest" description="Disordered" evidence="1">
    <location>
        <begin position="210"/>
        <end position="239"/>
    </location>
</feature>
<proteinExistence type="predicted"/>
<sequence length="239" mass="26224">MEKDSTAHRRHRPGPGALPPGIAPGHFKAASEGAELHRSRSVGGLHQKGDPPSRIRRLCKGLESEDQGKDPRSDADEADCQANLDEDTKEKSQDALGKLAHKGGKMESETEKSDSEASAKEEQDGACMARYTPETKEQDPESVRLSSLLEKEKPSVFVEIDLGDNAEEEVMCAMNEEKQPEVDTGDLSEDETRTSWVCCIPYPTRRRARENSAALEKADQWAQDGVSPPTIPVESTRAK</sequence>
<dbReference type="InterPro" id="IPR040020">
    <property type="entry name" value="C13orf46-like"/>
</dbReference>
<evidence type="ECO:0000256" key="1">
    <source>
        <dbReference type="SAM" id="MobiDB-lite"/>
    </source>
</evidence>
<protein>
    <submittedName>
        <fullName evidence="2">Uncharacterized protein</fullName>
    </submittedName>
</protein>
<reference evidence="2" key="1">
    <citation type="submission" date="2023-09" db="UniProtKB">
        <authorList>
            <consortium name="Ensembl"/>
        </authorList>
    </citation>
    <scope>IDENTIFICATION</scope>
</reference>
<name>A0A8C0ZPL8_CASCN</name>
<dbReference type="Ensembl" id="ENSCCNT00000011641.1">
    <property type="protein sequence ID" value="ENSCCNP00000008839.1"/>
    <property type="gene ID" value="ENSCCNG00000009291.1"/>
</dbReference>
<feature type="compositionally biased region" description="Acidic residues" evidence="1">
    <location>
        <begin position="76"/>
        <end position="85"/>
    </location>
</feature>
<dbReference type="PANTHER" id="PTHR39223">
    <property type="entry name" value="RIKEN CDNA 1700029H14 GENE"/>
    <property type="match status" value="1"/>
</dbReference>
<feature type="compositionally biased region" description="Basic and acidic residues" evidence="1">
    <location>
        <begin position="133"/>
        <end position="142"/>
    </location>
</feature>
<accession>A0A8C0ZPL8</accession>